<organism evidence="1 2">
    <name type="scientific">Natronococcus jeotgali DSM 18795</name>
    <dbReference type="NCBI Taxonomy" id="1227498"/>
    <lineage>
        <taxon>Archaea</taxon>
        <taxon>Methanobacteriati</taxon>
        <taxon>Methanobacteriota</taxon>
        <taxon>Stenosarchaea group</taxon>
        <taxon>Halobacteria</taxon>
        <taxon>Halobacteriales</taxon>
        <taxon>Natrialbaceae</taxon>
        <taxon>Natronococcus</taxon>
    </lineage>
</organism>
<sequence>MISKLLDLIEICVHIANIRFKLARSDACVFDILHTTEVVGFLTLGIGHADHPDGGNFPAAVAGPGL</sequence>
<reference evidence="1 2" key="1">
    <citation type="journal article" date="2014" name="PLoS Genet.">
        <title>Phylogenetically driven sequencing of extremely halophilic archaea reveals strategies for static and dynamic osmo-response.</title>
        <authorList>
            <person name="Becker E.A."/>
            <person name="Seitzer P.M."/>
            <person name="Tritt A."/>
            <person name="Larsen D."/>
            <person name="Krusor M."/>
            <person name="Yao A.I."/>
            <person name="Wu D."/>
            <person name="Madern D."/>
            <person name="Eisen J.A."/>
            <person name="Darling A.E."/>
            <person name="Facciotti M.T."/>
        </authorList>
    </citation>
    <scope>NUCLEOTIDE SEQUENCE [LARGE SCALE GENOMIC DNA]</scope>
    <source>
        <strain evidence="1 2">DSM 18795</strain>
    </source>
</reference>
<dbReference type="Proteomes" id="UP000011531">
    <property type="component" value="Unassembled WGS sequence"/>
</dbReference>
<evidence type="ECO:0000313" key="1">
    <source>
        <dbReference type="EMBL" id="ELY61536.1"/>
    </source>
</evidence>
<dbReference type="EMBL" id="AOIA01000084">
    <property type="protein sequence ID" value="ELY61536.1"/>
    <property type="molecule type" value="Genomic_DNA"/>
</dbReference>
<accession>L9XJG1</accession>
<keyword evidence="2" id="KW-1185">Reference proteome</keyword>
<proteinExistence type="predicted"/>
<protein>
    <submittedName>
        <fullName evidence="1">Uncharacterized protein</fullName>
    </submittedName>
</protein>
<name>L9XJG1_9EURY</name>
<gene>
    <name evidence="1" type="ORF">C492_09470</name>
</gene>
<dbReference type="AlphaFoldDB" id="L9XJG1"/>
<evidence type="ECO:0000313" key="2">
    <source>
        <dbReference type="Proteomes" id="UP000011531"/>
    </source>
</evidence>
<comment type="caution">
    <text evidence="1">The sequence shown here is derived from an EMBL/GenBank/DDBJ whole genome shotgun (WGS) entry which is preliminary data.</text>
</comment>